<dbReference type="InterPro" id="IPR045863">
    <property type="entry name" value="CorA_TM1_TM2"/>
</dbReference>
<feature type="region of interest" description="Disordered" evidence="5">
    <location>
        <begin position="972"/>
        <end position="1008"/>
    </location>
</feature>
<dbReference type="GO" id="GO:0050897">
    <property type="term" value="F:cobalt ion binding"/>
    <property type="evidence" value="ECO:0007669"/>
    <property type="project" value="TreeGrafter"/>
</dbReference>
<gene>
    <name evidence="7" type="ORF">FPRO05_12740</name>
</gene>
<dbReference type="GO" id="GO:0005886">
    <property type="term" value="C:plasma membrane"/>
    <property type="evidence" value="ECO:0007669"/>
    <property type="project" value="UniProtKB-SubCell"/>
</dbReference>
<dbReference type="Pfam" id="PF01544">
    <property type="entry name" value="CorA"/>
    <property type="match status" value="1"/>
</dbReference>
<feature type="transmembrane region" description="Helical" evidence="6">
    <location>
        <begin position="909"/>
        <end position="930"/>
    </location>
</feature>
<sequence>MAESSRPGEGRGHVRWGRIEEHYLDPPRSRRREIRYPIGRSTFERADVPADWVRVTNDAQWVARTSSRWSTDDVPVQTYTEWETFAELPIQGSALPDGDHTESPPPIETYGEDEEESPRQRQFSYDRGNYGRRYKSRSRSPIHPRYKIPGREGYLSRDALSRTAGYNGDWYSRTRGGSLSSNEYDPYDKFAFSSRAQSITDSSKADDSDAESPESEETNIVMGPSSLRRTSAKVGYLDPKYVEVPLKPLKTEAMSSSSVSGSARWICIPFFSLEQYSGLLAGTSTSLFPAQTLLQVQYSRNTVARDMEQAVVQLGIAERGECFHVSQLWCLVIDNINECNGRILVAYGDSVVWSFDADECQAWFAFLSKFQAFWPKVPEFWYKDQAVTANAWPRILKLASAVRAMSLKITMKLGSKPDPPPRAILRPDPQVLTSTHGGKGKPGTQEFTHMLSLATWNGRGPQIQVTGFKLLEAQLDAAETFLTCDTTYTDRKAYKTCKEASRKECYDYLVELSGRIEEAESDSLRRAYEERVDIFNAVDIVYSFFLPVNFQGPMVGKFWGAVRSITELAMLDGRPISDIAGSLRVSLRDLTRSLLALQNLFSKAWLYITMAIVYGSKDDPKCDDRMRRAEELIATGSKKLVQGFGDKNLLEKAIVLPLEVLSLITMGILQDQLGKSDDICDTYSQYLGSLDHAITSKPSDTSFQHQLDLVQQELVAVKRTLWKQKSLIYRLRKSLTAIDTEGIVMSQIEHEIVLKEAEKQYNDKRYYSENLPPPHSQRQGEDYNRIVPVSYAQEVATVNDYMELDDDFLFDMASSSKLSPTDAGGLRGLFFLECSRLIEQREFEFRRFSDFSKDLERAITYKMDFTRDRQERAIYAFTLVTIIFLPISAVSSIFGMNTTDVRDMNYSQWLYWVVAIPVTVLVIVLGLWFMGELGNLARWLFGRPGKGIYGEPAVISQTVEPAYWAVPPTTQLGAQPAEYSSPPYEPRRRRVQTQANYPARQSRIYRSR</sequence>
<organism evidence="7 8">
    <name type="scientific">Gibberella intermedia</name>
    <name type="common">Bulb rot disease fungus</name>
    <name type="synonym">Fusarium proliferatum</name>
    <dbReference type="NCBI Taxonomy" id="948311"/>
    <lineage>
        <taxon>Eukaryota</taxon>
        <taxon>Fungi</taxon>
        <taxon>Dikarya</taxon>
        <taxon>Ascomycota</taxon>
        <taxon>Pezizomycotina</taxon>
        <taxon>Sordariomycetes</taxon>
        <taxon>Hypocreomycetidae</taxon>
        <taxon>Hypocreales</taxon>
        <taxon>Nectriaceae</taxon>
        <taxon>Fusarium</taxon>
        <taxon>Fusarium fujikuroi species complex</taxon>
    </lineage>
</organism>
<evidence type="ECO:0000256" key="5">
    <source>
        <dbReference type="SAM" id="MobiDB-lite"/>
    </source>
</evidence>
<dbReference type="EMBL" id="PKMI01000023">
    <property type="protein sequence ID" value="RBA15260.1"/>
    <property type="molecule type" value="Genomic_DNA"/>
</dbReference>
<dbReference type="AlphaFoldDB" id="A0A365N370"/>
<evidence type="ECO:0000256" key="6">
    <source>
        <dbReference type="SAM" id="Phobius"/>
    </source>
</evidence>
<evidence type="ECO:0000313" key="7">
    <source>
        <dbReference type="EMBL" id="RBA15260.1"/>
    </source>
</evidence>
<dbReference type="InterPro" id="IPR002523">
    <property type="entry name" value="MgTranspt_CorA/ZnTranspt_ZntB"/>
</dbReference>
<dbReference type="GO" id="GO:0000287">
    <property type="term" value="F:magnesium ion binding"/>
    <property type="evidence" value="ECO:0007669"/>
    <property type="project" value="TreeGrafter"/>
</dbReference>
<keyword evidence="2 6" id="KW-0812">Transmembrane</keyword>
<evidence type="ECO:0000313" key="8">
    <source>
        <dbReference type="Proteomes" id="UP000251714"/>
    </source>
</evidence>
<comment type="caution">
    <text evidence="7">The sequence shown here is derived from an EMBL/GenBank/DDBJ whole genome shotgun (WGS) entry which is preliminary data.</text>
</comment>
<comment type="subcellular location">
    <subcellularLocation>
        <location evidence="1">Cell membrane</location>
        <topology evidence="1">Multi-pass membrane protein</topology>
    </subcellularLocation>
</comment>
<dbReference type="SUPFAM" id="SSF144083">
    <property type="entry name" value="Magnesium transport protein CorA, transmembrane region"/>
    <property type="match status" value="1"/>
</dbReference>
<proteinExistence type="predicted"/>
<feature type="transmembrane region" description="Helical" evidence="6">
    <location>
        <begin position="873"/>
        <end position="897"/>
    </location>
</feature>
<feature type="region of interest" description="Disordered" evidence="5">
    <location>
        <begin position="198"/>
        <end position="224"/>
    </location>
</feature>
<dbReference type="PANTHER" id="PTHR46494:SF3">
    <property type="entry name" value="ZINC TRANSPORT PROTEIN ZNTB"/>
    <property type="match status" value="1"/>
</dbReference>
<dbReference type="Proteomes" id="UP000251714">
    <property type="component" value="Unassembled WGS sequence"/>
</dbReference>
<evidence type="ECO:0000256" key="1">
    <source>
        <dbReference type="ARBA" id="ARBA00004651"/>
    </source>
</evidence>
<keyword evidence="4 6" id="KW-0472">Membrane</keyword>
<evidence type="ECO:0000256" key="3">
    <source>
        <dbReference type="ARBA" id="ARBA00022989"/>
    </source>
</evidence>
<dbReference type="GO" id="GO:0015095">
    <property type="term" value="F:magnesium ion transmembrane transporter activity"/>
    <property type="evidence" value="ECO:0007669"/>
    <property type="project" value="TreeGrafter"/>
</dbReference>
<evidence type="ECO:0000256" key="2">
    <source>
        <dbReference type="ARBA" id="ARBA00022692"/>
    </source>
</evidence>
<keyword evidence="3 6" id="KW-1133">Transmembrane helix</keyword>
<protein>
    <submittedName>
        <fullName evidence="7">Uncharacterized protein</fullName>
    </submittedName>
</protein>
<feature type="compositionally biased region" description="Basic residues" evidence="5">
    <location>
        <begin position="130"/>
        <end position="148"/>
    </location>
</feature>
<dbReference type="GO" id="GO:0015087">
    <property type="term" value="F:cobalt ion transmembrane transporter activity"/>
    <property type="evidence" value="ECO:0007669"/>
    <property type="project" value="TreeGrafter"/>
</dbReference>
<accession>A0A365N370</accession>
<evidence type="ECO:0000256" key="4">
    <source>
        <dbReference type="ARBA" id="ARBA00023136"/>
    </source>
</evidence>
<feature type="region of interest" description="Disordered" evidence="5">
    <location>
        <begin position="91"/>
        <end position="150"/>
    </location>
</feature>
<dbReference type="Gene3D" id="1.20.58.340">
    <property type="entry name" value="Magnesium transport protein CorA, transmembrane region"/>
    <property type="match status" value="1"/>
</dbReference>
<name>A0A365N370_GIBIN</name>
<dbReference type="PANTHER" id="PTHR46494">
    <property type="entry name" value="CORA FAMILY METAL ION TRANSPORTER (EUROFUNG)"/>
    <property type="match status" value="1"/>
</dbReference>
<feature type="compositionally biased region" description="Acidic residues" evidence="5">
    <location>
        <begin position="208"/>
        <end position="217"/>
    </location>
</feature>
<reference evidence="7 8" key="1">
    <citation type="submission" date="2017-12" db="EMBL/GenBank/DDBJ databases">
        <title>Genome sequence of the mycotoxigenic crop pathogen Fusarium proliferatum, strain ITEM 2341 from Date Palm.</title>
        <authorList>
            <person name="Almiman B.F."/>
            <person name="Shittu T.A."/>
            <person name="Muthumeenakshi S."/>
            <person name="Baroncelli R."/>
            <person name="Sreenivasaprasada S."/>
        </authorList>
    </citation>
    <scope>NUCLEOTIDE SEQUENCE [LARGE SCALE GENOMIC DNA]</scope>
    <source>
        <strain evidence="7 8">ITEM 2341</strain>
    </source>
</reference>